<dbReference type="AlphaFoldDB" id="A0A1T4V9K2"/>
<dbReference type="GO" id="GO:0004553">
    <property type="term" value="F:hydrolase activity, hydrolyzing O-glycosyl compounds"/>
    <property type="evidence" value="ECO:0007669"/>
    <property type="project" value="InterPro"/>
</dbReference>
<feature type="active site" description="Proton acceptor" evidence="4">
    <location>
        <position position="20"/>
    </location>
</feature>
<evidence type="ECO:0000256" key="3">
    <source>
        <dbReference type="ARBA" id="ARBA00023295"/>
    </source>
</evidence>
<feature type="domain" description="Beta-xylosidase C-terminal Concanavalin A-like" evidence="7">
    <location>
        <begin position="356"/>
        <end position="540"/>
    </location>
</feature>
<gene>
    <name evidence="8" type="ORF">SAMN02745111_00507</name>
</gene>
<name>A0A1T4V9K2_9FIRM</name>
<dbReference type="InterPro" id="IPR023296">
    <property type="entry name" value="Glyco_hydro_beta-prop_sf"/>
</dbReference>
<dbReference type="STRING" id="39495.SAMN02745111_00507"/>
<keyword evidence="3 6" id="KW-0326">Glycosidase</keyword>
<dbReference type="OrthoDB" id="9801455at2"/>
<evidence type="ECO:0000313" key="9">
    <source>
        <dbReference type="Proteomes" id="UP000190814"/>
    </source>
</evidence>
<dbReference type="Gene3D" id="2.115.10.20">
    <property type="entry name" value="Glycosyl hydrolase domain, family 43"/>
    <property type="match status" value="1"/>
</dbReference>
<reference evidence="8 9" key="1">
    <citation type="submission" date="2017-02" db="EMBL/GenBank/DDBJ databases">
        <authorList>
            <person name="Peterson S.W."/>
        </authorList>
    </citation>
    <scope>NUCLEOTIDE SEQUENCE [LARGE SCALE GENOMIC DNA]</scope>
    <source>
        <strain evidence="8 9">ATCC 35992</strain>
    </source>
</reference>
<dbReference type="PANTHER" id="PTHR42812">
    <property type="entry name" value="BETA-XYLOSIDASE"/>
    <property type="match status" value="1"/>
</dbReference>
<comment type="similarity">
    <text evidence="1 6">Belongs to the glycosyl hydrolase 43 family.</text>
</comment>
<keyword evidence="9" id="KW-1185">Reference proteome</keyword>
<dbReference type="GO" id="GO:0005975">
    <property type="term" value="P:carbohydrate metabolic process"/>
    <property type="evidence" value="ECO:0007669"/>
    <property type="project" value="InterPro"/>
</dbReference>
<proteinExistence type="inferred from homology"/>
<evidence type="ECO:0000256" key="2">
    <source>
        <dbReference type="ARBA" id="ARBA00022801"/>
    </source>
</evidence>
<evidence type="ECO:0000259" key="7">
    <source>
        <dbReference type="Pfam" id="PF17851"/>
    </source>
</evidence>
<dbReference type="Pfam" id="PF17851">
    <property type="entry name" value="GH43_C2"/>
    <property type="match status" value="1"/>
</dbReference>
<dbReference type="EMBL" id="FUXZ01000003">
    <property type="protein sequence ID" value="SKA61597.1"/>
    <property type="molecule type" value="Genomic_DNA"/>
</dbReference>
<dbReference type="Pfam" id="PF04616">
    <property type="entry name" value="Glyco_hydro_43"/>
    <property type="match status" value="1"/>
</dbReference>
<dbReference type="CDD" id="cd09001">
    <property type="entry name" value="GH43_FsAxh1-like"/>
    <property type="match status" value="1"/>
</dbReference>
<keyword evidence="2 6" id="KW-0378">Hydrolase</keyword>
<evidence type="ECO:0000256" key="4">
    <source>
        <dbReference type="PIRSR" id="PIRSR606710-1"/>
    </source>
</evidence>
<dbReference type="InterPro" id="IPR041542">
    <property type="entry name" value="GH43_C2"/>
</dbReference>
<evidence type="ECO:0000256" key="5">
    <source>
        <dbReference type="PIRSR" id="PIRSR606710-2"/>
    </source>
</evidence>
<dbReference type="SUPFAM" id="SSF49899">
    <property type="entry name" value="Concanavalin A-like lectins/glucanases"/>
    <property type="match status" value="1"/>
</dbReference>
<dbReference type="InterPro" id="IPR013320">
    <property type="entry name" value="ConA-like_dom_sf"/>
</dbReference>
<dbReference type="InterPro" id="IPR006710">
    <property type="entry name" value="Glyco_hydro_43"/>
</dbReference>
<accession>A0A1T4V9K2</accession>
<dbReference type="RefSeq" id="WP_078765396.1">
    <property type="nucleotide sequence ID" value="NZ_FUXZ01000003.1"/>
</dbReference>
<dbReference type="Gene3D" id="2.60.120.200">
    <property type="match status" value="1"/>
</dbReference>
<feature type="site" description="Important for catalytic activity, responsible for pKa modulation of the active site Glu and correct orientation of both the proton donor and substrate" evidence="5">
    <location>
        <position position="137"/>
    </location>
</feature>
<evidence type="ECO:0000256" key="1">
    <source>
        <dbReference type="ARBA" id="ARBA00009865"/>
    </source>
</evidence>
<protein>
    <submittedName>
        <fullName evidence="8">Beta-xylosidase</fullName>
    </submittedName>
</protein>
<evidence type="ECO:0000256" key="6">
    <source>
        <dbReference type="RuleBase" id="RU361187"/>
    </source>
</evidence>
<dbReference type="Proteomes" id="UP000190814">
    <property type="component" value="Unassembled WGS sequence"/>
</dbReference>
<dbReference type="SUPFAM" id="SSF75005">
    <property type="entry name" value="Arabinanase/levansucrase/invertase"/>
    <property type="match status" value="1"/>
</dbReference>
<dbReference type="PANTHER" id="PTHR42812:SF15">
    <property type="entry name" value="HYDROLASE, PUTATIVE (AFU_ORTHOLOGUE AFUA_2G00930)-RELATED"/>
    <property type="match status" value="1"/>
</dbReference>
<sequence length="545" mass="62577">MKKIKKVYGTNPITRMDYPDPDVIRVNNTYYMVSTTMHFYPGCEILRSYDLINWEHFTYVYESIEGTDAQKLESAKDNDNTYKHIYGQGMWAPCIRYHEGYYYIIFSCNDTKKTYFYKSDKLNGKWSRGEIEGFYHDPSVLFKDGSVYIVYGNTDIHLTQLEEDLSKPKEGGIDRIIISDKGNPNLGYEGSHIYEIDGKIYVFLIHSKKEFWRRVEAVYWADSIDGEFMGGDILDEDLGFRNSGLAQGGIVDDGLGNYYIMVFQDSGSVGRVPNLVPCEIENGKILVRYKGEELKNIETYYIKNISNVVSSKSTTKSNENSDMYAYEPLISNDDFSYLTKLEKDKYNDRLYGCFGLKSMWQFSHEPNLELISVNEGRLSIKTDRVVNNLFYAKNTLTVRMVYPGCDASVLLKADSLNDGDFAGLATFQGDYAFAGIMKVDGKLYKVMCDFYSDEDTWILADKPCIIREKVLIDKDEVLISCRTTFADEKDECEFAVDGERIGDVHKLKFRLDHFTGVRYGLFVYSTKEVGGVAAFSDFRINILEK</sequence>
<evidence type="ECO:0000313" key="8">
    <source>
        <dbReference type="EMBL" id="SKA61597.1"/>
    </source>
</evidence>
<dbReference type="InterPro" id="IPR051795">
    <property type="entry name" value="Glycosyl_Hydrlase_43"/>
</dbReference>
<feature type="active site" description="Proton donor" evidence="4">
    <location>
        <position position="189"/>
    </location>
</feature>
<organism evidence="8 9">
    <name type="scientific">Eubacterium uniforme</name>
    <dbReference type="NCBI Taxonomy" id="39495"/>
    <lineage>
        <taxon>Bacteria</taxon>
        <taxon>Bacillati</taxon>
        <taxon>Bacillota</taxon>
        <taxon>Clostridia</taxon>
        <taxon>Eubacteriales</taxon>
        <taxon>Eubacteriaceae</taxon>
        <taxon>Eubacterium</taxon>
    </lineage>
</organism>